<organism evidence="3 4">
    <name type="scientific">Desulfolithobacter dissulfuricans</name>
    <dbReference type="NCBI Taxonomy" id="2795293"/>
    <lineage>
        <taxon>Bacteria</taxon>
        <taxon>Pseudomonadati</taxon>
        <taxon>Thermodesulfobacteriota</taxon>
        <taxon>Desulfobulbia</taxon>
        <taxon>Desulfobulbales</taxon>
        <taxon>Desulfobulbaceae</taxon>
        <taxon>Desulfolithobacter</taxon>
    </lineage>
</organism>
<feature type="signal peptide" evidence="2">
    <location>
        <begin position="1"/>
        <end position="24"/>
    </location>
</feature>
<proteinExistence type="predicted"/>
<sequence length="149" mass="16558">MKRYGTPLALLILVSLVATSPVSAHTIRYTTGTGGMVVTALFDDGRPARDMFVSVFAPGLEERFQSGKTDRNGRFTFFPDRSGTWEILVYDRMGHRLEVKMKVDSALCPEEDKKPDQSDRGLKILMGLSTIAVLFSGLRLVKKKNKADC</sequence>
<dbReference type="RefSeq" id="WP_267927114.1">
    <property type="nucleotide sequence ID" value="NZ_AP024233.1"/>
</dbReference>
<dbReference type="AlphaFoldDB" id="A0A915U450"/>
<accession>A0A915U450</accession>
<name>A0A915U450_9BACT</name>
<evidence type="ECO:0000256" key="2">
    <source>
        <dbReference type="SAM" id="SignalP"/>
    </source>
</evidence>
<protein>
    <submittedName>
        <fullName evidence="3">Uncharacterized protein</fullName>
    </submittedName>
</protein>
<dbReference type="EMBL" id="AP024233">
    <property type="protein sequence ID" value="BCO10382.1"/>
    <property type="molecule type" value="Genomic_DNA"/>
</dbReference>
<evidence type="ECO:0000313" key="3">
    <source>
        <dbReference type="EMBL" id="BCO10382.1"/>
    </source>
</evidence>
<dbReference type="Proteomes" id="UP001063350">
    <property type="component" value="Chromosome"/>
</dbReference>
<feature type="transmembrane region" description="Helical" evidence="1">
    <location>
        <begin position="124"/>
        <end position="141"/>
    </location>
</feature>
<keyword evidence="2" id="KW-0732">Signal</keyword>
<gene>
    <name evidence="3" type="ORF">GF1_27580</name>
</gene>
<reference evidence="3" key="1">
    <citation type="submission" date="2020-12" db="EMBL/GenBank/DDBJ databases">
        <title>Desulfobium dissulfuricans gen. nov., sp. nov., a novel mesophilic, sulfate-reducing bacterium isolated from a deep-sea hydrothermal vent.</title>
        <authorList>
            <person name="Hashimoto Y."/>
            <person name="Tame A."/>
            <person name="Sawayama S."/>
            <person name="Miyazaki J."/>
            <person name="Takai K."/>
            <person name="Nakagawa S."/>
        </authorList>
    </citation>
    <scope>NUCLEOTIDE SEQUENCE</scope>
    <source>
        <strain evidence="3">GF1</strain>
    </source>
</reference>
<keyword evidence="4" id="KW-1185">Reference proteome</keyword>
<dbReference type="KEGG" id="ddu:GF1_27580"/>
<keyword evidence="1" id="KW-0472">Membrane</keyword>
<keyword evidence="1" id="KW-1133">Transmembrane helix</keyword>
<keyword evidence="1" id="KW-0812">Transmembrane</keyword>
<feature type="chain" id="PRO_5037136424" evidence="2">
    <location>
        <begin position="25"/>
        <end position="149"/>
    </location>
</feature>
<evidence type="ECO:0000313" key="4">
    <source>
        <dbReference type="Proteomes" id="UP001063350"/>
    </source>
</evidence>
<evidence type="ECO:0000256" key="1">
    <source>
        <dbReference type="SAM" id="Phobius"/>
    </source>
</evidence>